<dbReference type="InterPro" id="IPR011576">
    <property type="entry name" value="Pyridox_Oxase_N"/>
</dbReference>
<feature type="binding site" evidence="5">
    <location>
        <begin position="62"/>
        <end position="67"/>
    </location>
    <ligand>
        <name>FMN</name>
        <dbReference type="ChEBI" id="CHEBI:58210"/>
    </ligand>
</feature>
<gene>
    <name evidence="5 8" type="primary">pdxH</name>
    <name evidence="8" type="ORF">NDI37_18360</name>
</gene>
<comment type="function">
    <text evidence="5">Catalyzes the oxidation of either pyridoxine 5'-phosphate (PNP) or pyridoxamine 5'-phosphate (PMP) into pyridoxal 5'-phosphate (PLP).</text>
</comment>
<dbReference type="Pfam" id="PF10590">
    <property type="entry name" value="PNP_phzG_C"/>
    <property type="match status" value="1"/>
</dbReference>
<feature type="binding site" evidence="5">
    <location>
        <position position="128"/>
    </location>
    <ligand>
        <name>substrate</name>
    </ligand>
</feature>
<dbReference type="Gene3D" id="2.30.110.10">
    <property type="entry name" value="Electron Transport, Fmn-binding Protein, Chain A"/>
    <property type="match status" value="1"/>
</dbReference>
<feature type="binding site" evidence="5">
    <location>
        <position position="67"/>
    </location>
    <ligand>
        <name>substrate</name>
    </ligand>
</feature>
<accession>A0ABV0JTJ3</accession>
<keyword evidence="5" id="KW-0664">Pyridoxine biosynthesis</keyword>
<feature type="domain" description="Pyridoxine 5'-phosphate oxidase dimerisation C-terminal" evidence="7">
    <location>
        <begin position="173"/>
        <end position="214"/>
    </location>
</feature>
<feature type="domain" description="Pyridoxamine 5'-phosphate oxidase N-terminal" evidence="6">
    <location>
        <begin position="35"/>
        <end position="159"/>
    </location>
</feature>
<dbReference type="PANTHER" id="PTHR10851">
    <property type="entry name" value="PYRIDOXINE-5-PHOSPHATE OXIDASE"/>
    <property type="match status" value="1"/>
</dbReference>
<dbReference type="InterPro" id="IPR000659">
    <property type="entry name" value="Pyridox_Oxase"/>
</dbReference>
<dbReference type="HAMAP" id="MF_01629">
    <property type="entry name" value="PdxH"/>
    <property type="match status" value="1"/>
</dbReference>
<organism evidence="8 9">
    <name type="scientific">Funiculus sociatus GB2-A5</name>
    <dbReference type="NCBI Taxonomy" id="2933946"/>
    <lineage>
        <taxon>Bacteria</taxon>
        <taxon>Bacillati</taxon>
        <taxon>Cyanobacteriota</taxon>
        <taxon>Cyanophyceae</taxon>
        <taxon>Coleofasciculales</taxon>
        <taxon>Coleofasciculaceae</taxon>
        <taxon>Funiculus</taxon>
    </lineage>
</organism>
<name>A0ABV0JTJ3_9CYAN</name>
<sequence>MDISVADLRKDYKRSGLERADADPNPFKQFRKWFDQAREAQLPEPNAMTLATATAVGNPSARMVLLKDFDERGFVFYSNYESHKAQQLQENPWASLVFWWAELERQVRIEGRVEKVSDEESDTYFHSRPLLSQMGAWASYQSQVIDSREVLEQRLEELKVKFENQEIPRPQHWGGYRVIPTGIEFWQGRPSRLHDRLFYQLCDDGSWVIERLSP</sequence>
<feature type="binding site" evidence="5">
    <location>
        <begin position="192"/>
        <end position="194"/>
    </location>
    <ligand>
        <name>substrate</name>
    </ligand>
</feature>
<feature type="binding site" evidence="5">
    <location>
        <position position="106"/>
    </location>
    <ligand>
        <name>FMN</name>
        <dbReference type="ChEBI" id="CHEBI:58210"/>
    </ligand>
</feature>
<dbReference type="EC" id="1.4.3.5" evidence="5"/>
<evidence type="ECO:0000259" key="7">
    <source>
        <dbReference type="Pfam" id="PF10590"/>
    </source>
</evidence>
<evidence type="ECO:0000313" key="9">
    <source>
        <dbReference type="Proteomes" id="UP001442494"/>
    </source>
</evidence>
<feature type="binding site" evidence="5">
    <location>
        <begin position="77"/>
        <end position="78"/>
    </location>
    <ligand>
        <name>FMN</name>
        <dbReference type="ChEBI" id="CHEBI:58210"/>
    </ligand>
</feature>
<feature type="binding site" evidence="5">
    <location>
        <position position="186"/>
    </location>
    <ligand>
        <name>FMN</name>
        <dbReference type="ChEBI" id="CHEBI:58210"/>
    </ligand>
</feature>
<feature type="binding site" evidence="5">
    <location>
        <position position="196"/>
    </location>
    <ligand>
        <name>FMN</name>
        <dbReference type="ChEBI" id="CHEBI:58210"/>
    </ligand>
</feature>
<proteinExistence type="inferred from homology"/>
<comment type="catalytic activity">
    <reaction evidence="5">
        <text>pyridoxamine 5'-phosphate + O2 + H2O = pyridoxal 5'-phosphate + H2O2 + NH4(+)</text>
        <dbReference type="Rhea" id="RHEA:15817"/>
        <dbReference type="ChEBI" id="CHEBI:15377"/>
        <dbReference type="ChEBI" id="CHEBI:15379"/>
        <dbReference type="ChEBI" id="CHEBI:16240"/>
        <dbReference type="ChEBI" id="CHEBI:28938"/>
        <dbReference type="ChEBI" id="CHEBI:58451"/>
        <dbReference type="ChEBI" id="CHEBI:597326"/>
        <dbReference type="EC" id="1.4.3.5"/>
    </reaction>
</comment>
<dbReference type="EMBL" id="JAMPKK010000043">
    <property type="protein sequence ID" value="MEP0866424.1"/>
    <property type="molecule type" value="Genomic_DNA"/>
</dbReference>
<dbReference type="PROSITE" id="PS01064">
    <property type="entry name" value="PYRIDOX_OXIDASE"/>
    <property type="match status" value="1"/>
</dbReference>
<comment type="catalytic activity">
    <reaction evidence="5">
        <text>pyridoxine 5'-phosphate + O2 = pyridoxal 5'-phosphate + H2O2</text>
        <dbReference type="Rhea" id="RHEA:15149"/>
        <dbReference type="ChEBI" id="CHEBI:15379"/>
        <dbReference type="ChEBI" id="CHEBI:16240"/>
        <dbReference type="ChEBI" id="CHEBI:58589"/>
        <dbReference type="ChEBI" id="CHEBI:597326"/>
        <dbReference type="EC" id="1.4.3.5"/>
    </reaction>
</comment>
<evidence type="ECO:0000256" key="4">
    <source>
        <dbReference type="ARBA" id="ARBA00023002"/>
    </source>
</evidence>
<comment type="pathway">
    <text evidence="5">Cofactor metabolism; pyridoxal 5'-phosphate salvage; pyridoxal 5'-phosphate from pyridoxamine 5'-phosphate: step 1/1.</text>
</comment>
<evidence type="ECO:0000259" key="6">
    <source>
        <dbReference type="Pfam" id="PF01243"/>
    </source>
</evidence>
<dbReference type="InterPro" id="IPR019740">
    <property type="entry name" value="Pyridox_Oxase_CS"/>
</dbReference>
<comment type="caution">
    <text evidence="5">Lacks conserved residue(s) required for the propagation of feature annotation.</text>
</comment>
<dbReference type="InterPro" id="IPR019576">
    <property type="entry name" value="Pyridoxamine_oxidase_dimer_C"/>
</dbReference>
<comment type="pathway">
    <text evidence="5">Cofactor metabolism; pyridoxal 5'-phosphate salvage; pyridoxal 5'-phosphate from pyridoxine 5'-phosphate: step 1/1.</text>
</comment>
<keyword evidence="9" id="KW-1185">Reference proteome</keyword>
<dbReference type="Proteomes" id="UP001442494">
    <property type="component" value="Unassembled WGS sequence"/>
</dbReference>
<feature type="binding site" evidence="5">
    <location>
        <position position="124"/>
    </location>
    <ligand>
        <name>substrate</name>
    </ligand>
</feature>
<feature type="binding site" evidence="5">
    <location>
        <position position="132"/>
    </location>
    <ligand>
        <name>substrate</name>
    </ligand>
</feature>
<keyword evidence="4 5" id="KW-0560">Oxidoreductase</keyword>
<feature type="binding site" evidence="5">
    <location>
        <begin position="141"/>
        <end position="142"/>
    </location>
    <ligand>
        <name>FMN</name>
        <dbReference type="ChEBI" id="CHEBI:58210"/>
    </ligand>
</feature>
<protein>
    <recommendedName>
        <fullName evidence="5">Pyridoxine/pyridoxamine 5'-phosphate oxidase</fullName>
        <ecNumber evidence="5">1.4.3.5</ecNumber>
    </recommendedName>
    <alternativeName>
        <fullName evidence="5">PNP/PMP oxidase</fullName>
        <shortName evidence="5">PNPOx</shortName>
    </alternativeName>
    <alternativeName>
        <fullName evidence="5">Pyridoxal 5'-phosphate synthase</fullName>
    </alternativeName>
</protein>
<reference evidence="8 9" key="1">
    <citation type="submission" date="2022-04" db="EMBL/GenBank/DDBJ databases">
        <title>Positive selection, recombination, and allopatry shape intraspecific diversity of widespread and dominant cyanobacteria.</title>
        <authorList>
            <person name="Wei J."/>
            <person name="Shu W."/>
            <person name="Hu C."/>
        </authorList>
    </citation>
    <scope>NUCLEOTIDE SEQUENCE [LARGE SCALE GENOMIC DNA]</scope>
    <source>
        <strain evidence="8 9">GB2-A5</strain>
    </source>
</reference>
<feature type="binding site" evidence="5">
    <location>
        <position position="84"/>
    </location>
    <ligand>
        <name>FMN</name>
        <dbReference type="ChEBI" id="CHEBI:58210"/>
    </ligand>
</feature>
<dbReference type="NCBIfam" id="TIGR00558">
    <property type="entry name" value="pdxH"/>
    <property type="match status" value="1"/>
</dbReference>
<dbReference type="InterPro" id="IPR012349">
    <property type="entry name" value="Split_barrel_FMN-bd"/>
</dbReference>
<evidence type="ECO:0000256" key="5">
    <source>
        <dbReference type="HAMAP-Rule" id="MF_01629"/>
    </source>
</evidence>
<dbReference type="GO" id="GO:0004733">
    <property type="term" value="F:pyridoxamine phosphate oxidase activity"/>
    <property type="evidence" value="ECO:0007669"/>
    <property type="project" value="UniProtKB-EC"/>
</dbReference>
<evidence type="ECO:0000256" key="3">
    <source>
        <dbReference type="ARBA" id="ARBA00022643"/>
    </source>
</evidence>
<dbReference type="Pfam" id="PF01243">
    <property type="entry name" value="PNPOx_N"/>
    <property type="match status" value="1"/>
</dbReference>
<comment type="similarity">
    <text evidence="1 5">Belongs to the pyridoxamine 5'-phosphate oxidase family.</text>
</comment>
<evidence type="ECO:0000313" key="8">
    <source>
        <dbReference type="EMBL" id="MEP0866424.1"/>
    </source>
</evidence>
<dbReference type="RefSeq" id="WP_190422804.1">
    <property type="nucleotide sequence ID" value="NZ_JAMPKK010000043.1"/>
</dbReference>
<keyword evidence="2 5" id="KW-0285">Flavoprotein</keyword>
<comment type="cofactor">
    <cofactor evidence="5">
        <name>FMN</name>
        <dbReference type="ChEBI" id="CHEBI:58210"/>
    </cofactor>
    <text evidence="5">Binds 1 FMN per subunit.</text>
</comment>
<comment type="subunit">
    <text evidence="5">Homodimer.</text>
</comment>
<evidence type="ECO:0000256" key="2">
    <source>
        <dbReference type="ARBA" id="ARBA00022630"/>
    </source>
</evidence>
<dbReference type="PANTHER" id="PTHR10851:SF0">
    <property type="entry name" value="PYRIDOXINE-5'-PHOSPHATE OXIDASE"/>
    <property type="match status" value="1"/>
</dbReference>
<dbReference type="PIRSF" id="PIRSF000190">
    <property type="entry name" value="Pyd_amn-ph_oxd"/>
    <property type="match status" value="1"/>
</dbReference>
<evidence type="ECO:0000256" key="1">
    <source>
        <dbReference type="ARBA" id="ARBA00007301"/>
    </source>
</evidence>
<dbReference type="NCBIfam" id="NF004231">
    <property type="entry name" value="PRK05679.1"/>
    <property type="match status" value="1"/>
</dbReference>
<comment type="caution">
    <text evidence="8">The sequence shown here is derived from an EMBL/GenBank/DDBJ whole genome shotgun (WGS) entry which is preliminary data.</text>
</comment>
<dbReference type="SUPFAM" id="SSF50475">
    <property type="entry name" value="FMN-binding split barrel"/>
    <property type="match status" value="1"/>
</dbReference>
<keyword evidence="3 5" id="KW-0288">FMN</keyword>